<reference evidence="1 2" key="1">
    <citation type="submission" date="2017-12" db="EMBL/GenBank/DDBJ databases">
        <title>Population genomics insights into the ecological differentiation and adaptive evolution in streptomycetes.</title>
        <authorList>
            <person name="Li Y."/>
            <person name="Huang Y."/>
        </authorList>
    </citation>
    <scope>NUCLEOTIDE SEQUENCE [LARGE SCALE GENOMIC DNA]</scope>
    <source>
        <strain evidence="1 2">FXJ.2339</strain>
    </source>
</reference>
<dbReference type="AlphaFoldDB" id="A0AB37XBC8"/>
<evidence type="ECO:0000313" key="2">
    <source>
        <dbReference type="Proteomes" id="UP000292095"/>
    </source>
</evidence>
<evidence type="ECO:0000313" key="1">
    <source>
        <dbReference type="EMBL" id="RZE37617.1"/>
    </source>
</evidence>
<organism evidence="1 2">
    <name type="scientific">Streptomyces albidoflavus</name>
    <dbReference type="NCBI Taxonomy" id="1886"/>
    <lineage>
        <taxon>Bacteria</taxon>
        <taxon>Bacillati</taxon>
        <taxon>Actinomycetota</taxon>
        <taxon>Actinomycetes</taxon>
        <taxon>Kitasatosporales</taxon>
        <taxon>Streptomycetaceae</taxon>
        <taxon>Streptomyces</taxon>
        <taxon>Streptomyces albidoflavus group</taxon>
    </lineage>
</organism>
<gene>
    <name evidence="1" type="ORF">C0Q91_18910</name>
</gene>
<protein>
    <submittedName>
        <fullName evidence="1">Uncharacterized protein</fullName>
    </submittedName>
</protein>
<comment type="caution">
    <text evidence="1">The sequence shown here is derived from an EMBL/GenBank/DDBJ whole genome shotgun (WGS) entry which is preliminary data.</text>
</comment>
<dbReference type="Proteomes" id="UP000292095">
    <property type="component" value="Unassembled WGS sequence"/>
</dbReference>
<dbReference type="EMBL" id="PKLK01000022">
    <property type="protein sequence ID" value="RZE37617.1"/>
    <property type="molecule type" value="Genomic_DNA"/>
</dbReference>
<name>A0AB37XBC8_9ACTN</name>
<accession>A0AB37XBC8</accession>
<proteinExistence type="predicted"/>
<sequence>MACPAALVGDGDGDGVAARARAVVARPMRREWPVQATGTPARWEMRVMARVTESGPCRR</sequence>